<reference evidence="2 3" key="1">
    <citation type="submission" date="2016-10" db="EMBL/GenBank/DDBJ databases">
        <title>Genome sequence of the basidiomycete white-rot fungus Trametes pubescens.</title>
        <authorList>
            <person name="Makela M.R."/>
            <person name="Granchi Z."/>
            <person name="Peng M."/>
            <person name="De Vries R.P."/>
            <person name="Grigoriev I."/>
            <person name="Riley R."/>
            <person name="Hilden K."/>
        </authorList>
    </citation>
    <scope>NUCLEOTIDE SEQUENCE [LARGE SCALE GENOMIC DNA]</scope>
    <source>
        <strain evidence="2 3">FBCC735</strain>
    </source>
</reference>
<keyword evidence="3" id="KW-1185">Reference proteome</keyword>
<accession>A0A1M2W3U6</accession>
<dbReference type="STRING" id="154538.A0A1M2W3U6"/>
<dbReference type="EMBL" id="MNAD01000279">
    <property type="protein sequence ID" value="OJT14535.1"/>
    <property type="molecule type" value="Genomic_DNA"/>
</dbReference>
<organism evidence="2 3">
    <name type="scientific">Trametes pubescens</name>
    <name type="common">White-rot fungus</name>
    <dbReference type="NCBI Taxonomy" id="154538"/>
    <lineage>
        <taxon>Eukaryota</taxon>
        <taxon>Fungi</taxon>
        <taxon>Dikarya</taxon>
        <taxon>Basidiomycota</taxon>
        <taxon>Agaricomycotina</taxon>
        <taxon>Agaricomycetes</taxon>
        <taxon>Polyporales</taxon>
        <taxon>Polyporaceae</taxon>
        <taxon>Trametes</taxon>
    </lineage>
</organism>
<dbReference type="PANTHER" id="PTHR13596:SF0">
    <property type="entry name" value="SI:CH211-39K3.2-RELATED"/>
    <property type="match status" value="1"/>
</dbReference>
<proteinExistence type="predicted"/>
<feature type="region of interest" description="Disordered" evidence="1">
    <location>
        <begin position="29"/>
        <end position="96"/>
    </location>
</feature>
<gene>
    <name evidence="2" type="ORF">TRAPUB_8905</name>
</gene>
<evidence type="ECO:0000313" key="2">
    <source>
        <dbReference type="EMBL" id="OJT14535.1"/>
    </source>
</evidence>
<evidence type="ECO:0008006" key="4">
    <source>
        <dbReference type="Google" id="ProtNLM"/>
    </source>
</evidence>
<evidence type="ECO:0000256" key="1">
    <source>
        <dbReference type="SAM" id="MobiDB-lite"/>
    </source>
</evidence>
<comment type="caution">
    <text evidence="2">The sequence shown here is derived from an EMBL/GenBank/DDBJ whole genome shotgun (WGS) entry which is preliminary data.</text>
</comment>
<dbReference type="InterPro" id="IPR040211">
    <property type="entry name" value="SERF1/2-like"/>
</dbReference>
<dbReference type="OrthoDB" id="18018at2759"/>
<protein>
    <recommendedName>
        <fullName evidence="4">Small EDRK-rich factor-like N-terminal domain-containing protein</fullName>
    </recommendedName>
</protein>
<dbReference type="Proteomes" id="UP000184267">
    <property type="component" value="Unassembled WGS sequence"/>
</dbReference>
<name>A0A1M2W3U6_TRAPU</name>
<evidence type="ECO:0000313" key="3">
    <source>
        <dbReference type="Proteomes" id="UP000184267"/>
    </source>
</evidence>
<dbReference type="AlphaFoldDB" id="A0A1M2W3U6"/>
<sequence length="96" mass="10646">MSVGSRVVLGSRRGAIDFRIQGSFIRENSKQNGRCGNQRETDRLKAQKKLQQTAKGKKESAASLQQRREKDAAALREKQKKKEEEKAGSGDGGTKK</sequence>
<feature type="compositionally biased region" description="Basic and acidic residues" evidence="1">
    <location>
        <begin position="56"/>
        <end position="96"/>
    </location>
</feature>
<dbReference type="PANTHER" id="PTHR13596">
    <property type="entry name" value="SMALL EDRK-RICH FACTOR 1"/>
    <property type="match status" value="1"/>
</dbReference>